<evidence type="ECO:0000313" key="2">
    <source>
        <dbReference type="Proteomes" id="UP000327157"/>
    </source>
</evidence>
<comment type="caution">
    <text evidence="1">The sequence shown here is derived from an EMBL/GenBank/DDBJ whole genome shotgun (WGS) entry which is preliminary data.</text>
</comment>
<dbReference type="NCBIfam" id="TIGR01571">
    <property type="entry name" value="A_thal_Cys_rich"/>
    <property type="match status" value="1"/>
</dbReference>
<reference evidence="1 2" key="3">
    <citation type="submission" date="2019-11" db="EMBL/GenBank/DDBJ databases">
        <title>A de novo genome assembly of a pear dwarfing rootstock.</title>
        <authorList>
            <person name="Wang F."/>
            <person name="Wang J."/>
            <person name="Li S."/>
            <person name="Zhang Y."/>
            <person name="Fang M."/>
            <person name="Ma L."/>
            <person name="Zhao Y."/>
            <person name="Jiang S."/>
        </authorList>
    </citation>
    <scope>NUCLEOTIDE SEQUENCE [LARGE SCALE GENOMIC DNA]</scope>
    <source>
        <strain evidence="1">S2</strain>
        <tissue evidence="1">Leaf</tissue>
    </source>
</reference>
<dbReference type="Proteomes" id="UP000327157">
    <property type="component" value="Chromosome 5"/>
</dbReference>
<organism evidence="1 2">
    <name type="scientific">Pyrus ussuriensis x Pyrus communis</name>
    <dbReference type="NCBI Taxonomy" id="2448454"/>
    <lineage>
        <taxon>Eukaryota</taxon>
        <taxon>Viridiplantae</taxon>
        <taxon>Streptophyta</taxon>
        <taxon>Embryophyta</taxon>
        <taxon>Tracheophyta</taxon>
        <taxon>Spermatophyta</taxon>
        <taxon>Magnoliopsida</taxon>
        <taxon>eudicotyledons</taxon>
        <taxon>Gunneridae</taxon>
        <taxon>Pentapetalae</taxon>
        <taxon>rosids</taxon>
        <taxon>fabids</taxon>
        <taxon>Rosales</taxon>
        <taxon>Rosaceae</taxon>
        <taxon>Amygdaloideae</taxon>
        <taxon>Maleae</taxon>
        <taxon>Pyrus</taxon>
    </lineage>
</organism>
<sequence length="210" mass="22785">MYSTPTEPHEHEKYAADHNHRHAHVPNPVSSAPGLNSSAGSVPTYAPPYIYTVQSNSVPAVPARGNWSTSLCHCCDDPENCMITFFCPCITFGQIAEIVSQGSTPCASGGVCYCILLSTTANACLYSCSYRSKMRAQYDLEETPCADCLVHFCCATCALCQEYRELKNRGFDMGIEFVPPSTSSFLPLEHDPNSEGVQRPSVIVQAADLG</sequence>
<proteinExistence type="predicted"/>
<dbReference type="Pfam" id="PF04749">
    <property type="entry name" value="PLAC8"/>
    <property type="match status" value="1"/>
</dbReference>
<reference evidence="1 2" key="1">
    <citation type="submission" date="2019-09" db="EMBL/GenBank/DDBJ databases">
        <authorList>
            <person name="Ou C."/>
        </authorList>
    </citation>
    <scope>NUCLEOTIDE SEQUENCE [LARGE SCALE GENOMIC DNA]</scope>
    <source>
        <strain evidence="1">S2</strain>
        <tissue evidence="1">Leaf</tissue>
    </source>
</reference>
<accession>A0A5N5I7W6</accession>
<dbReference type="EMBL" id="SMOL01000004">
    <property type="protein sequence ID" value="KAB2635829.1"/>
    <property type="molecule type" value="Genomic_DNA"/>
</dbReference>
<dbReference type="AlphaFoldDB" id="A0A5N5I7W6"/>
<dbReference type="OrthoDB" id="1045822at2759"/>
<dbReference type="PANTHER" id="PTHR15907">
    <property type="entry name" value="DUF614 FAMILY PROTEIN-RELATED"/>
    <property type="match status" value="1"/>
</dbReference>
<gene>
    <name evidence="1" type="ORF">D8674_026363</name>
</gene>
<dbReference type="InterPro" id="IPR006461">
    <property type="entry name" value="PLAC_motif_containing"/>
</dbReference>
<evidence type="ECO:0000313" key="1">
    <source>
        <dbReference type="EMBL" id="KAB2635829.1"/>
    </source>
</evidence>
<protein>
    <submittedName>
        <fullName evidence="1">Protein PLANT CADMIUM RESISTANCE 2-like</fullName>
    </submittedName>
</protein>
<name>A0A5N5I7W6_9ROSA</name>
<reference evidence="2" key="2">
    <citation type="submission" date="2019-10" db="EMBL/GenBank/DDBJ databases">
        <title>A de novo genome assembly of a pear dwarfing rootstock.</title>
        <authorList>
            <person name="Wang F."/>
            <person name="Wang J."/>
            <person name="Li S."/>
            <person name="Zhang Y."/>
            <person name="Fang M."/>
            <person name="Ma L."/>
            <person name="Zhao Y."/>
            <person name="Jiang S."/>
        </authorList>
    </citation>
    <scope>NUCLEOTIDE SEQUENCE [LARGE SCALE GENOMIC DNA]</scope>
</reference>
<keyword evidence="2" id="KW-1185">Reference proteome</keyword>